<feature type="transmembrane region" description="Helical" evidence="1">
    <location>
        <begin position="478"/>
        <end position="495"/>
    </location>
</feature>
<feature type="transmembrane region" description="Helical" evidence="1">
    <location>
        <begin position="262"/>
        <end position="281"/>
    </location>
</feature>
<keyword evidence="1" id="KW-0472">Membrane</keyword>
<evidence type="ECO:0008006" key="4">
    <source>
        <dbReference type="Google" id="ProtNLM"/>
    </source>
</evidence>
<dbReference type="PANTHER" id="PTHR16214">
    <property type="entry name" value="TRANSMEMBRANE PROTEIN 260"/>
    <property type="match status" value="1"/>
</dbReference>
<dbReference type="OrthoDB" id="9807602at2"/>
<dbReference type="EMBL" id="FNXY01000003">
    <property type="protein sequence ID" value="SEI77965.1"/>
    <property type="molecule type" value="Genomic_DNA"/>
</dbReference>
<feature type="transmembrane region" description="Helical" evidence="1">
    <location>
        <begin position="220"/>
        <end position="242"/>
    </location>
</feature>
<feature type="transmembrane region" description="Helical" evidence="1">
    <location>
        <begin position="53"/>
        <end position="70"/>
    </location>
</feature>
<gene>
    <name evidence="2" type="ORF">SAMN04487995_2174</name>
</gene>
<dbReference type="Pfam" id="PF11028">
    <property type="entry name" value="TMEM260-like"/>
    <property type="match status" value="1"/>
</dbReference>
<name>A0A1H6TP25_9BACT</name>
<keyword evidence="1" id="KW-0812">Transmembrane</keyword>
<feature type="transmembrane region" description="Helical" evidence="1">
    <location>
        <begin position="531"/>
        <end position="552"/>
    </location>
</feature>
<feature type="transmembrane region" description="Helical" evidence="1">
    <location>
        <begin position="564"/>
        <end position="585"/>
    </location>
</feature>
<dbReference type="STRING" id="408657.SAMN04487995_2174"/>
<evidence type="ECO:0000313" key="3">
    <source>
        <dbReference type="Proteomes" id="UP000199532"/>
    </source>
</evidence>
<evidence type="ECO:0000313" key="2">
    <source>
        <dbReference type="EMBL" id="SEI77965.1"/>
    </source>
</evidence>
<dbReference type="PANTHER" id="PTHR16214:SF3">
    <property type="entry name" value="TRANSMEMBRANE PROTEIN 260"/>
    <property type="match status" value="1"/>
</dbReference>
<dbReference type="RefSeq" id="WP_090335171.1">
    <property type="nucleotide sequence ID" value="NZ_FNXY01000003.1"/>
</dbReference>
<dbReference type="Proteomes" id="UP000199532">
    <property type="component" value="Unassembled WGS sequence"/>
</dbReference>
<feature type="transmembrane region" description="Helical" evidence="1">
    <location>
        <begin position="502"/>
        <end position="519"/>
    </location>
</feature>
<accession>A0A1H6TP25</accession>
<evidence type="ECO:0000256" key="1">
    <source>
        <dbReference type="SAM" id="Phobius"/>
    </source>
</evidence>
<keyword evidence="1" id="KW-1133">Transmembrane helix</keyword>
<feature type="transmembrane region" description="Helical" evidence="1">
    <location>
        <begin position="77"/>
        <end position="98"/>
    </location>
</feature>
<dbReference type="InterPro" id="IPR021280">
    <property type="entry name" value="TMEM260-like"/>
</dbReference>
<keyword evidence="3" id="KW-1185">Reference proteome</keyword>
<sequence>MTRFNRSNNLTGWIVFAIAFLTYALTVERTASFWDCGEFIACAFKLQVPHPPGAPFFLLIGRLFSMFAFGDLTNVAYWVNMVSVLSSAFTILFLFWTITLLSRKLIGKNDEELTQGDIILLMGSGVVGALAYTWSDSFWFSAVEAEVYGMSSFFTAIVIWAVFKWERIEDPAAENRWLIFTAYLVGLSIGVHLLNLVTIPALALVYYFKKYPKPTVSGGIVAFVGGLVILAIINSGIIPGLPSMAGKFEIFFVNTLGLPFKSGVIFFIILFLGSLIWGIIYSQKKAKVLLNTGLLSLAFILVGYACYLMVLVRAEYNPPINENNPNDVLSFVSYLKREQYGSRPLLFGPSFVSRPINQKRGAPMYRKQDGKYTIYDYRPEYEYEPGSSMLLPRMYSTQGGHPQLYQQMTGLAEGQKPTMGNNLQFMFSYQIGHMYWRYFLWNFVGRESDEEGAGNLLPWDAFKKFPSIIENNKAHDNFFMLPFILGLFGIVVMYFRRQRDLLVLGLLFFLTGVALVIYLNSPPTEPRERDYIYVGSFYIFCMWIGFGVIALADGLNKFVKSATTRAGVATGLSLIVPVIMGAKGWDNHNRNHRYHSVDFAKNLLNSCAPNAILFTGGDNDTFPLWYVQEVEGFRTDVRVCNLSLLGTDWYIDQMKRKTYLSEALPISLDKNNYAFGKNDIVPFYEIPSVKDGINLKEYMGLVKQENKAIQVPLTSGDMTSILPSSVLFLPVDTEAIKKMNIIKSDLLPYLSDSISWTVGKGDLYKSDLMMLDMIATNDWKRPIYFSSTLGGSSYLNLKEYMQLEGYAYRLLPVKVPGATDGYVNSTVMYDNLMNKMFWRDLDNPNTYYDNTYLGSPIFTARIAFLRLTGQLIADGKVEEAKKAMNKALSVMPDKSIPYDQISSNFIGTLFDLGETKKALEIAETMASRSDENLTWSKENPTTKRRDSQVDLYILQTIVHECREAKQEVAAKKYEAIFQKHLAAFNMYGGSGQ</sequence>
<organism evidence="2 3">
    <name type="scientific">Dyadobacter koreensis</name>
    <dbReference type="NCBI Taxonomy" id="408657"/>
    <lineage>
        <taxon>Bacteria</taxon>
        <taxon>Pseudomonadati</taxon>
        <taxon>Bacteroidota</taxon>
        <taxon>Cytophagia</taxon>
        <taxon>Cytophagales</taxon>
        <taxon>Spirosomataceae</taxon>
        <taxon>Dyadobacter</taxon>
    </lineage>
</organism>
<feature type="transmembrane region" description="Helical" evidence="1">
    <location>
        <begin position="177"/>
        <end position="208"/>
    </location>
</feature>
<feature type="transmembrane region" description="Helical" evidence="1">
    <location>
        <begin position="118"/>
        <end position="135"/>
    </location>
</feature>
<dbReference type="AlphaFoldDB" id="A0A1H6TP25"/>
<dbReference type="InterPro" id="IPR052724">
    <property type="entry name" value="GT117_domain-containing"/>
</dbReference>
<proteinExistence type="predicted"/>
<reference evidence="2 3" key="1">
    <citation type="submission" date="2016-10" db="EMBL/GenBank/DDBJ databases">
        <authorList>
            <person name="de Groot N.N."/>
        </authorList>
    </citation>
    <scope>NUCLEOTIDE SEQUENCE [LARGE SCALE GENOMIC DNA]</scope>
    <source>
        <strain evidence="2 3">DSM 19938</strain>
    </source>
</reference>
<feature type="transmembrane region" description="Helical" evidence="1">
    <location>
        <begin position="288"/>
        <end position="310"/>
    </location>
</feature>
<protein>
    <recommendedName>
        <fullName evidence="4">DUF2723 domain-containing protein</fullName>
    </recommendedName>
</protein>
<feature type="transmembrane region" description="Helical" evidence="1">
    <location>
        <begin position="147"/>
        <end position="165"/>
    </location>
</feature>